<name>A0A814EB68_9BILA</name>
<organism evidence="1 2">
    <name type="scientific">Brachionus calyciflorus</name>
    <dbReference type="NCBI Taxonomy" id="104777"/>
    <lineage>
        <taxon>Eukaryota</taxon>
        <taxon>Metazoa</taxon>
        <taxon>Spiralia</taxon>
        <taxon>Gnathifera</taxon>
        <taxon>Rotifera</taxon>
        <taxon>Eurotatoria</taxon>
        <taxon>Monogononta</taxon>
        <taxon>Pseudotrocha</taxon>
        <taxon>Ploima</taxon>
        <taxon>Brachionidae</taxon>
        <taxon>Brachionus</taxon>
    </lineage>
</organism>
<sequence>MNYTRKCGKNLMECDGNYCSYSSNPIPEFSWWSEVTTFFYSCNISPKLITAKNISDNLFNTKCKAKDNFFSLHDSIRVWDDTSYHSCPYNELCFRDQPVTYTIDKEIKKGYLINDGIIKPNSENFSNNKIPTEEMDLKSTFNHEMSAGSWYNHVTDTV</sequence>
<reference evidence="1" key="1">
    <citation type="submission" date="2021-02" db="EMBL/GenBank/DDBJ databases">
        <authorList>
            <person name="Nowell W R."/>
        </authorList>
    </citation>
    <scope>NUCLEOTIDE SEQUENCE</scope>
    <source>
        <strain evidence="1">Ploen Becks lab</strain>
    </source>
</reference>
<proteinExistence type="predicted"/>
<accession>A0A814EB68</accession>
<dbReference type="Proteomes" id="UP000663879">
    <property type="component" value="Unassembled WGS sequence"/>
</dbReference>
<gene>
    <name evidence="1" type="ORF">OXX778_LOCUS14641</name>
</gene>
<evidence type="ECO:0000313" key="1">
    <source>
        <dbReference type="EMBL" id="CAF0965455.1"/>
    </source>
</evidence>
<evidence type="ECO:0000313" key="2">
    <source>
        <dbReference type="Proteomes" id="UP000663879"/>
    </source>
</evidence>
<dbReference type="EMBL" id="CAJNOC010003052">
    <property type="protein sequence ID" value="CAF0965455.1"/>
    <property type="molecule type" value="Genomic_DNA"/>
</dbReference>
<dbReference type="AlphaFoldDB" id="A0A814EB68"/>
<comment type="caution">
    <text evidence="1">The sequence shown here is derived from an EMBL/GenBank/DDBJ whole genome shotgun (WGS) entry which is preliminary data.</text>
</comment>
<protein>
    <submittedName>
        <fullName evidence="1">Uncharacterized protein</fullName>
    </submittedName>
</protein>
<keyword evidence="2" id="KW-1185">Reference proteome</keyword>